<dbReference type="GO" id="GO:0006401">
    <property type="term" value="P:RNA catabolic process"/>
    <property type="evidence" value="ECO:0007669"/>
    <property type="project" value="InterPro"/>
</dbReference>
<reference evidence="2" key="1">
    <citation type="journal article" date="2023" name="Nat. Commun.">
        <title>Diploid and tetraploid genomes of Acorus and the evolution of monocots.</title>
        <authorList>
            <person name="Ma L."/>
            <person name="Liu K.W."/>
            <person name="Li Z."/>
            <person name="Hsiao Y.Y."/>
            <person name="Qi Y."/>
            <person name="Fu T."/>
            <person name="Tang G.D."/>
            <person name="Zhang D."/>
            <person name="Sun W.H."/>
            <person name="Liu D.K."/>
            <person name="Li Y."/>
            <person name="Chen G.Z."/>
            <person name="Liu X.D."/>
            <person name="Liao X.Y."/>
            <person name="Jiang Y.T."/>
            <person name="Yu X."/>
            <person name="Hao Y."/>
            <person name="Huang J."/>
            <person name="Zhao X.W."/>
            <person name="Ke S."/>
            <person name="Chen Y.Y."/>
            <person name="Wu W.L."/>
            <person name="Hsu J.L."/>
            <person name="Lin Y.F."/>
            <person name="Huang M.D."/>
            <person name="Li C.Y."/>
            <person name="Huang L."/>
            <person name="Wang Z.W."/>
            <person name="Zhao X."/>
            <person name="Zhong W.Y."/>
            <person name="Peng D.H."/>
            <person name="Ahmad S."/>
            <person name="Lan S."/>
            <person name="Zhang J.S."/>
            <person name="Tsai W.C."/>
            <person name="Van de Peer Y."/>
            <person name="Liu Z.J."/>
        </authorList>
    </citation>
    <scope>NUCLEOTIDE SEQUENCE</scope>
    <source>
        <strain evidence="2">SCP</strain>
    </source>
</reference>
<dbReference type="EMBL" id="JAUJYN010000001">
    <property type="protein sequence ID" value="KAK1279723.1"/>
    <property type="molecule type" value="Genomic_DNA"/>
</dbReference>
<gene>
    <name evidence="3" type="ORF">QJS04_geneDACA021272</name>
    <name evidence="1" type="ORF">QJS04_geneDACA022607</name>
    <name evidence="2" type="ORF">QJS04_geneDACA024118</name>
</gene>
<evidence type="ECO:0000313" key="3">
    <source>
        <dbReference type="EMBL" id="KAK1280903.1"/>
    </source>
</evidence>
<dbReference type="EMBL" id="JAUJYN010000001">
    <property type="protein sequence ID" value="KAK1280152.1"/>
    <property type="molecule type" value="Genomic_DNA"/>
</dbReference>
<keyword evidence="4" id="KW-1185">Reference proteome</keyword>
<accession>A0AAV9BUQ4</accession>
<dbReference type="InterPro" id="IPR013924">
    <property type="entry name" value="RNase_H2_suC"/>
</dbReference>
<evidence type="ECO:0000313" key="1">
    <source>
        <dbReference type="EMBL" id="KAK1279723.1"/>
    </source>
</evidence>
<dbReference type="Gene3D" id="2.40.128.680">
    <property type="match status" value="1"/>
</dbReference>
<dbReference type="AlphaFoldDB" id="A0AAV9BUQ4"/>
<dbReference type="PANTHER" id="PTHR47204">
    <property type="entry name" value="OS02G0168900 PROTEIN"/>
    <property type="match status" value="1"/>
</dbReference>
<reference evidence="2" key="2">
    <citation type="submission" date="2023-06" db="EMBL/GenBank/DDBJ databases">
        <authorList>
            <person name="Ma L."/>
            <person name="Liu K.-W."/>
            <person name="Li Z."/>
            <person name="Hsiao Y.-Y."/>
            <person name="Qi Y."/>
            <person name="Fu T."/>
            <person name="Tang G."/>
            <person name="Zhang D."/>
            <person name="Sun W.-H."/>
            <person name="Liu D.-K."/>
            <person name="Li Y."/>
            <person name="Chen G.-Z."/>
            <person name="Liu X.-D."/>
            <person name="Liao X.-Y."/>
            <person name="Jiang Y.-T."/>
            <person name="Yu X."/>
            <person name="Hao Y."/>
            <person name="Huang J."/>
            <person name="Zhao X.-W."/>
            <person name="Ke S."/>
            <person name="Chen Y.-Y."/>
            <person name="Wu W.-L."/>
            <person name="Hsu J.-L."/>
            <person name="Lin Y.-F."/>
            <person name="Huang M.-D."/>
            <person name="Li C.-Y."/>
            <person name="Huang L."/>
            <person name="Wang Z.-W."/>
            <person name="Zhao X."/>
            <person name="Zhong W.-Y."/>
            <person name="Peng D.-H."/>
            <person name="Ahmad S."/>
            <person name="Lan S."/>
            <person name="Zhang J.-S."/>
            <person name="Tsai W.-C."/>
            <person name="Van De Peer Y."/>
            <person name="Liu Z.-J."/>
        </authorList>
    </citation>
    <scope>NUCLEOTIDE SEQUENCE</scope>
    <source>
        <strain evidence="2">SCP</strain>
        <tissue evidence="2">Leaves</tissue>
    </source>
</reference>
<dbReference type="Pfam" id="PF08615">
    <property type="entry name" value="RNase_H2_suC"/>
    <property type="match status" value="1"/>
</dbReference>
<evidence type="ECO:0000313" key="4">
    <source>
        <dbReference type="Proteomes" id="UP001179952"/>
    </source>
</evidence>
<dbReference type="CDD" id="cd09271">
    <property type="entry name" value="RNase_H2-C"/>
    <property type="match status" value="1"/>
</dbReference>
<dbReference type="EMBL" id="JAUJYN010000001">
    <property type="protein sequence ID" value="KAK1280903.1"/>
    <property type="molecule type" value="Genomic_DNA"/>
</dbReference>
<organism evidence="2 4">
    <name type="scientific">Acorus gramineus</name>
    <name type="common">Dwarf sweet flag</name>
    <dbReference type="NCBI Taxonomy" id="55184"/>
    <lineage>
        <taxon>Eukaryota</taxon>
        <taxon>Viridiplantae</taxon>
        <taxon>Streptophyta</taxon>
        <taxon>Embryophyta</taxon>
        <taxon>Tracheophyta</taxon>
        <taxon>Spermatophyta</taxon>
        <taxon>Magnoliopsida</taxon>
        <taxon>Liliopsida</taxon>
        <taxon>Acoraceae</taxon>
        <taxon>Acorus</taxon>
    </lineage>
</organism>
<comment type="caution">
    <text evidence="2">The sequence shown here is derived from an EMBL/GenBank/DDBJ whole genome shotgun (WGS) entry which is preliminary data.</text>
</comment>
<dbReference type="GO" id="GO:0032299">
    <property type="term" value="C:ribonuclease H2 complex"/>
    <property type="evidence" value="ECO:0007669"/>
    <property type="project" value="InterPro"/>
</dbReference>
<proteinExistence type="predicted"/>
<protein>
    <submittedName>
        <fullName evidence="2">Uncharacterized protein</fullName>
    </submittedName>
</protein>
<dbReference type="PANTHER" id="PTHR47204:SF1">
    <property type="entry name" value="RIBONUCLEASE H2 SUBUNIT C"/>
    <property type="match status" value="1"/>
</dbReference>
<dbReference type="Proteomes" id="UP001179952">
    <property type="component" value="Unassembled WGS sequence"/>
</dbReference>
<sequence>MEGEDLTQPPPTVKNGIIGTIDLHGSGGSTDLTDHVHLLPCSVKHDGPQPVSDYFKPRNTGEVVDKMVVKEAFFRGRKLQGTTVSIHDDYCGFVLGKKMKGPKSGDSLDSNDWEARARFGNLTYYNHDDVPSNEDALPRCFHWFAVADALHRPVTAEDLASTSITQEQQRN</sequence>
<evidence type="ECO:0000313" key="2">
    <source>
        <dbReference type="EMBL" id="KAK1280152.1"/>
    </source>
</evidence>
<name>A0AAV9BUQ4_ACOGR</name>